<evidence type="ECO:0000313" key="1">
    <source>
        <dbReference type="EMBL" id="GIN55687.1"/>
    </source>
</evidence>
<sequence length="378" mass="42977">MSNQIELKVTAGNHDRKYCPVSFQLLKTSLPLSELILANVRMYDKSGKAIAVQCEETKDSIVLYWLIEELAAQETMIYTVDFSEGNQKDQLKNVEIFERENQFDILIDSELATSYVMDPELAKPYLGPVIGPNGQSYTRLDFETTEHPHHRSIWLGIGDVNGVDAWNERPDYGKQKINHIQEKYAGPVFARISTEVEWTNFKGRSLMHDHRTITIYNTPASARIIDLSFTLSADYGRVELGATKEAGPLGIRVAETMSVDHGGTIVNAYGSINEEECWGKSAPWCDYYGKVGGETLGIATFEDPQTTEFPTYWHIRNYGLIAPNNLYFRGGQLLRKGESLTYHYRIYFHEGNTQEALVANRYQDFIHPPKVEVIENNE</sequence>
<evidence type="ECO:0000313" key="2">
    <source>
        <dbReference type="Proteomes" id="UP000679950"/>
    </source>
</evidence>
<proteinExistence type="predicted"/>
<accession>A0ABQ4KCR1</accession>
<protein>
    <recommendedName>
        <fullName evidence="3">Methane oxygenase PmoA</fullName>
    </recommendedName>
</protein>
<gene>
    <name evidence="1" type="ORF">J8TS2_00060</name>
</gene>
<dbReference type="RefSeq" id="WP_158323088.1">
    <property type="nucleotide sequence ID" value="NZ_BORB01000001.1"/>
</dbReference>
<reference evidence="1 2" key="1">
    <citation type="submission" date="2021-03" db="EMBL/GenBank/DDBJ databases">
        <title>Antimicrobial resistance genes in bacteria isolated from Japanese honey, and their potential for conferring macrolide and lincosamide resistance in the American foulbrood pathogen Paenibacillus larvae.</title>
        <authorList>
            <person name="Okamoto M."/>
            <person name="Kumagai M."/>
            <person name="Kanamori H."/>
            <person name="Takamatsu D."/>
        </authorList>
    </citation>
    <scope>NUCLEOTIDE SEQUENCE [LARGE SCALE GENOMIC DNA]</scope>
    <source>
        <strain evidence="1 2">J8TS2</strain>
    </source>
</reference>
<dbReference type="Pfam" id="PF14100">
    <property type="entry name" value="DUF6807"/>
    <property type="match status" value="1"/>
</dbReference>
<dbReference type="InterPro" id="IPR029475">
    <property type="entry name" value="DUF6807"/>
</dbReference>
<evidence type="ECO:0008006" key="3">
    <source>
        <dbReference type="Google" id="ProtNLM"/>
    </source>
</evidence>
<dbReference type="Proteomes" id="UP000679950">
    <property type="component" value="Unassembled WGS sequence"/>
</dbReference>
<comment type="caution">
    <text evidence="1">The sequence shown here is derived from an EMBL/GenBank/DDBJ whole genome shotgun (WGS) entry which is preliminary data.</text>
</comment>
<name>A0ABQ4KCR1_9BACI</name>
<keyword evidence="2" id="KW-1185">Reference proteome</keyword>
<dbReference type="EMBL" id="BORB01000001">
    <property type="protein sequence ID" value="GIN55687.1"/>
    <property type="molecule type" value="Genomic_DNA"/>
</dbReference>
<organism evidence="1 2">
    <name type="scientific">Lederbergia ruris</name>
    <dbReference type="NCBI Taxonomy" id="217495"/>
    <lineage>
        <taxon>Bacteria</taxon>
        <taxon>Bacillati</taxon>
        <taxon>Bacillota</taxon>
        <taxon>Bacilli</taxon>
        <taxon>Bacillales</taxon>
        <taxon>Bacillaceae</taxon>
        <taxon>Lederbergia</taxon>
    </lineage>
</organism>